<dbReference type="SUPFAM" id="SSF49313">
    <property type="entry name" value="Cadherin-like"/>
    <property type="match status" value="5"/>
</dbReference>
<dbReference type="Pfam" id="PF03051">
    <property type="entry name" value="Peptidase_C1_2"/>
    <property type="match status" value="1"/>
</dbReference>
<dbReference type="GO" id="GO:0005737">
    <property type="term" value="C:cytoplasm"/>
    <property type="evidence" value="ECO:0007669"/>
    <property type="project" value="UniProtKB-SubCell"/>
</dbReference>
<dbReference type="Proteomes" id="UP000324091">
    <property type="component" value="Chromosome 12"/>
</dbReference>
<keyword evidence="10" id="KW-0732">Signal</keyword>
<dbReference type="Pfam" id="PF02210">
    <property type="entry name" value="Laminin_G_2"/>
    <property type="match status" value="1"/>
</dbReference>
<evidence type="ECO:0000256" key="4">
    <source>
        <dbReference type="ARBA" id="ARBA00012465"/>
    </source>
</evidence>
<evidence type="ECO:0000313" key="26">
    <source>
        <dbReference type="EMBL" id="TWW77487.1"/>
    </source>
</evidence>
<dbReference type="InterPro" id="IPR004134">
    <property type="entry name" value="Peptidase_C1B"/>
</dbReference>
<dbReference type="Gene3D" id="2.60.120.200">
    <property type="match status" value="1"/>
</dbReference>
<gene>
    <name evidence="26" type="ORF">D4764_12G0008770</name>
</gene>
<reference evidence="26 27" key="1">
    <citation type="submission" date="2019-04" db="EMBL/GenBank/DDBJ databases">
        <title>Chromosome genome assembly for Takifugu flavidus.</title>
        <authorList>
            <person name="Xiao S."/>
        </authorList>
    </citation>
    <scope>NUCLEOTIDE SEQUENCE [LARGE SCALE GENOMIC DNA]</scope>
    <source>
        <strain evidence="26">HTHZ2018</strain>
        <tissue evidence="26">Muscle</tissue>
    </source>
</reference>
<evidence type="ECO:0000256" key="9">
    <source>
        <dbReference type="ARBA" id="ARBA00022692"/>
    </source>
</evidence>
<feature type="domain" description="EGF-like" evidence="24">
    <location>
        <begin position="915"/>
        <end position="952"/>
    </location>
</feature>
<dbReference type="CDD" id="cd00585">
    <property type="entry name" value="Peptidase_C1B"/>
    <property type="match status" value="1"/>
</dbReference>
<dbReference type="GO" id="GO:0007156">
    <property type="term" value="P:homophilic cell adhesion via plasma membrane adhesion molecules"/>
    <property type="evidence" value="ECO:0007669"/>
    <property type="project" value="InterPro"/>
</dbReference>
<evidence type="ECO:0000256" key="16">
    <source>
        <dbReference type="ARBA" id="ARBA00023136"/>
    </source>
</evidence>
<dbReference type="PROSITE" id="PS50268">
    <property type="entry name" value="CADHERIN_2"/>
    <property type="match status" value="4"/>
</dbReference>
<dbReference type="PROSITE" id="PS00139">
    <property type="entry name" value="THIOL_PROTEASE_CYS"/>
    <property type="match status" value="1"/>
</dbReference>
<evidence type="ECO:0000256" key="20">
    <source>
        <dbReference type="PROSITE-ProRule" id="PRU00076"/>
    </source>
</evidence>
<evidence type="ECO:0000256" key="15">
    <source>
        <dbReference type="ARBA" id="ARBA00022989"/>
    </source>
</evidence>
<dbReference type="InterPro" id="IPR000742">
    <property type="entry name" value="EGF"/>
</dbReference>
<evidence type="ECO:0000256" key="5">
    <source>
        <dbReference type="ARBA" id="ARBA00022227"/>
    </source>
</evidence>
<evidence type="ECO:0000256" key="2">
    <source>
        <dbReference type="ARBA" id="ARBA00004370"/>
    </source>
</evidence>
<feature type="domain" description="Cadherin" evidence="25">
    <location>
        <begin position="93"/>
        <end position="231"/>
    </location>
</feature>
<feature type="domain" description="Cadherin" evidence="25">
    <location>
        <begin position="232"/>
        <end position="336"/>
    </location>
</feature>
<dbReference type="PROSITE" id="PS00022">
    <property type="entry name" value="EGF_1"/>
    <property type="match status" value="3"/>
</dbReference>
<sequence>MPPPHKAKTLRGSLRVGPGRIVTYSLVDDAGRSFSIDKTSGILVLERFLDREVQSTYRVTVRATDWGAPTRLSSFANLTVTILDINDNPPVFEHRDQLVTVKEDVGLGTEVLRVHAASKDIGTNAEITYSIRSGNEHGKFHIQPRTVMFGSADNEDRVLAPLGDSDGVPKSNPCGFSNLPGAILVSQPLDYETCRDYFLTVEARDGGTPPLSAITTVNINITDVNDNAPVFSCQLYTAVVSEDAAMGDSVIQVVAEDVDSKPNGDVLYTIIAGNQGNQFSIDPTSGIIRVNKELDRESVPSYSLAISACDTGIPPLSSTTVVNIDLSDINDNAPFFALDDFTVVIQENKPIGTSILQFSITDHDSSNNGPPFDFRILSGNDGKEFVLERDGTLVANQVFRRDLATEYVLQIQVTDSGRPSLSSSSVLTVRVIEESLHRPVASPLEIHIVTMEDEFPGGVIGQLHATDTDPYDALTFGHASAAQRGLFKISPRDGKIIALGGLDAGRYLLNASVSDGRFVVSAPVSIHVVQATPEMLQEAVTVRFESVTPHDFVEFHLKSVLKVLHQIASSQRQDSVRLLSLQPVGGTQQLDMLVAVEAAKEEYYKAAYVTQKLSASRRQLEELLRVSAILDKNCSGLECHGAQCEQNIVLNSHNLTTYSAQRTSFVSPHFHRSSRCTCSDASCAVVSEQCRDHPCPDDMQCVSNTATRGHYACQCAPGKHGQCTGHSSLSFSGNSYIKYRLYDLLQSEMKVSLRVRTLQSQGVIMFTKTEPCMVLKLAEGKLWFQLASDLGGGSSPGMMGISGSQINDGSWHTVTLELNRNFSSLTLDNRYAEGSRGPPFIHSLAAGITIYFGALVQSKSHDLLDAQKDPQVLEGFQGCLDSVIINNNELPLHNKRSHYAEVVGLTEIKLGCVLYPDVCLQQPCQNGATCTSHPSGGFSCSCGPQFTGAYCETEVTACVPSPCQNGGACKSIGNAFFCSCRRGFKGLTCGEDINECDTAKPRSECENGGVCVNTHGSFYCNCTAGFVGQRCSLRGVFVPDMRAGSAVINKEELIGIALVVFIIITLIVLFVAFRKTVFQKNYSRNNLSLVQDPATAALLNKANGIQFQFLNCTPGDPFNLYTETGLGPAMVGPPQVPVRPLPYTPCFQRDPRCTLEKSDRCVVEHTEMSTFHPESPRSGSGTIKRGVVVCVPPSLSSVLSCQSDCESICKSTWDNDEDKTADTADEVICYSASNKDSNSEVQSLNSYQSDSCDDNAYHWDISDWVPSSKLSSFEEVPGYDARLGSGAAGSATCPGDTAHELESDYYLGGYDIDSDCPSSHVEEFLSEDALPPPLPTDEDFPELYMPITSVSSDSTLSSGSNRCQNTRPHPSQNLSPHQLPPEDAAQVGPGSSVSGATAGNADAQNCIPAAENLKTPAGARPPSDTSTLRRLNHSERLCQEKIATFTQRLRAEPRYLLAQNVSTCIDPLEVCLHRQTVQDTVHTFQHTIPTEGKPVTNQKNSGRCWIFSCLNVMRLPFMKAFNIEEFEFSQSYLFFWDKIERCYYFLHSYVETAQRKEPVEGRLVQFLLSNPSNDGGQWDMLVNLIEKYGVIPKKCFPEAHSSEASRRMNHILNHKLREYCLLLRNMVASEATKSKISDAMDTMMEEVFRVVSVCLGCPPETICWEYRDKDKIFHRLGPLTPQEFYREHVKPLYNIEDKVCLVNDPRPQNPYGKLYTVDFLGNMVGARCTLYNNQPIQLLKTVAAESIKKGEAVWFGCDVEKHFHGKLGINDMNVFNHELVFGISVKNLSKAERLIYSDSLMTHAMILTAVTDKDGKEGYEKWRVENSWGDDRGNKGYLIMTDDWFSEFVYEVVVDKKFLSSDVLDVMQQEPTVLPAWDPMGSLASF</sequence>
<dbReference type="Gene3D" id="3.90.70.10">
    <property type="entry name" value="Cysteine proteinases"/>
    <property type="match status" value="1"/>
</dbReference>
<dbReference type="Gene3D" id="2.60.40.60">
    <property type="entry name" value="Cadherins"/>
    <property type="match status" value="5"/>
</dbReference>
<keyword evidence="15 22" id="KW-1133">Transmembrane helix</keyword>
<dbReference type="PANTHER" id="PTHR10363:SF2">
    <property type="entry name" value="BLEOMYCIN HYDROLASE"/>
    <property type="match status" value="1"/>
</dbReference>
<evidence type="ECO:0000256" key="18">
    <source>
        <dbReference type="ARBA" id="ARBA00023180"/>
    </source>
</evidence>
<dbReference type="Pfam" id="PF07645">
    <property type="entry name" value="EGF_CA"/>
    <property type="match status" value="1"/>
</dbReference>
<keyword evidence="7 20" id="KW-0245">EGF-like domain</keyword>
<dbReference type="SMART" id="SM00179">
    <property type="entry name" value="EGF_CA"/>
    <property type="match status" value="3"/>
</dbReference>
<dbReference type="GO" id="GO:0005886">
    <property type="term" value="C:plasma membrane"/>
    <property type="evidence" value="ECO:0007669"/>
    <property type="project" value="InterPro"/>
</dbReference>
<evidence type="ECO:0000256" key="11">
    <source>
        <dbReference type="ARBA" id="ARBA00022737"/>
    </source>
</evidence>
<dbReference type="PROSITE" id="PS00232">
    <property type="entry name" value="CADHERIN_1"/>
    <property type="match status" value="2"/>
</dbReference>
<dbReference type="PROSITE" id="PS01186">
    <property type="entry name" value="EGF_2"/>
    <property type="match status" value="2"/>
</dbReference>
<dbReference type="EMBL" id="RHFK02000004">
    <property type="protein sequence ID" value="TWW77487.1"/>
    <property type="molecule type" value="Genomic_DNA"/>
</dbReference>
<evidence type="ECO:0000256" key="17">
    <source>
        <dbReference type="ARBA" id="ARBA00023157"/>
    </source>
</evidence>
<keyword evidence="13" id="KW-0788">Thiol protease</keyword>
<evidence type="ECO:0000256" key="14">
    <source>
        <dbReference type="ARBA" id="ARBA00022837"/>
    </source>
</evidence>
<dbReference type="CDD" id="cd00110">
    <property type="entry name" value="LamG"/>
    <property type="match status" value="1"/>
</dbReference>
<evidence type="ECO:0000256" key="12">
    <source>
        <dbReference type="ARBA" id="ARBA00022801"/>
    </source>
</evidence>
<keyword evidence="27" id="KW-1185">Reference proteome</keyword>
<dbReference type="FunFam" id="2.60.40.60:FF:000084">
    <property type="entry name" value="FAT atypical cadherin 3"/>
    <property type="match status" value="1"/>
</dbReference>
<dbReference type="Pfam" id="PF00028">
    <property type="entry name" value="Cadherin"/>
    <property type="match status" value="5"/>
</dbReference>
<dbReference type="GO" id="GO:0060218">
    <property type="term" value="P:hematopoietic stem cell differentiation"/>
    <property type="evidence" value="ECO:0007669"/>
    <property type="project" value="UniProtKB-ARBA"/>
</dbReference>
<evidence type="ECO:0000256" key="6">
    <source>
        <dbReference type="ARBA" id="ARBA00022490"/>
    </source>
</evidence>
<evidence type="ECO:0000256" key="7">
    <source>
        <dbReference type="ARBA" id="ARBA00022536"/>
    </source>
</evidence>
<feature type="compositionally biased region" description="Low complexity" evidence="21">
    <location>
        <begin position="1350"/>
        <end position="1360"/>
    </location>
</feature>
<dbReference type="FunFam" id="2.10.25.10:FF:000472">
    <property type="entry name" value="Uncharacterized protein, isoform A"/>
    <property type="match status" value="1"/>
</dbReference>
<dbReference type="InterPro" id="IPR018097">
    <property type="entry name" value="EGF_Ca-bd_CS"/>
</dbReference>
<dbReference type="Pfam" id="PF00008">
    <property type="entry name" value="EGF"/>
    <property type="match status" value="2"/>
</dbReference>
<dbReference type="SUPFAM" id="SSF49899">
    <property type="entry name" value="Concanavalin A-like lectins/glucanases"/>
    <property type="match status" value="1"/>
</dbReference>
<feature type="disulfide bond" evidence="20">
    <location>
        <begin position="942"/>
        <end position="951"/>
    </location>
</feature>
<feature type="domain" description="Laminin G" evidence="23">
    <location>
        <begin position="726"/>
        <end position="912"/>
    </location>
</feature>
<evidence type="ECO:0000256" key="22">
    <source>
        <dbReference type="SAM" id="Phobius"/>
    </source>
</evidence>
<name>A0A5C6PGI2_9TELE</name>
<dbReference type="GO" id="GO:0045597">
    <property type="term" value="P:positive regulation of cell differentiation"/>
    <property type="evidence" value="ECO:0007669"/>
    <property type="project" value="UniProtKB-ARBA"/>
</dbReference>
<dbReference type="GO" id="GO:0070005">
    <property type="term" value="F:cysteine-type aminopeptidase activity"/>
    <property type="evidence" value="ECO:0007669"/>
    <property type="project" value="InterPro"/>
</dbReference>
<dbReference type="GO" id="GO:1901222">
    <property type="term" value="P:regulation of non-canonical NF-kappaB signal transduction"/>
    <property type="evidence" value="ECO:0007669"/>
    <property type="project" value="UniProtKB-ARBA"/>
</dbReference>
<feature type="disulfide bond" evidence="20">
    <location>
        <begin position="980"/>
        <end position="989"/>
    </location>
</feature>
<keyword evidence="12" id="KW-0378">Hydrolase</keyword>
<dbReference type="PROSITE" id="PS00010">
    <property type="entry name" value="ASX_HYDROXYL"/>
    <property type="match status" value="1"/>
</dbReference>
<proteinExistence type="predicted"/>
<evidence type="ECO:0000259" key="24">
    <source>
        <dbReference type="PROSITE" id="PS50026"/>
    </source>
</evidence>
<keyword evidence="9 22" id="KW-0812">Transmembrane</keyword>
<dbReference type="EC" id="3.4.22.40" evidence="4"/>
<dbReference type="SMART" id="SM00181">
    <property type="entry name" value="EGF"/>
    <property type="match status" value="4"/>
</dbReference>
<dbReference type="InterPro" id="IPR000152">
    <property type="entry name" value="EGF-type_Asp/Asn_hydroxyl_site"/>
</dbReference>
<dbReference type="InterPro" id="IPR001791">
    <property type="entry name" value="Laminin_G"/>
</dbReference>
<dbReference type="Gene3D" id="2.10.25.10">
    <property type="entry name" value="Laminin"/>
    <property type="match status" value="3"/>
</dbReference>
<dbReference type="FunFam" id="3.90.70.10:FF:000021">
    <property type="entry name" value="Bleomycin hydrolase"/>
    <property type="match status" value="1"/>
</dbReference>
<feature type="compositionally biased region" description="Polar residues" evidence="21">
    <location>
        <begin position="1361"/>
        <end position="1376"/>
    </location>
</feature>
<feature type="domain" description="Cadherin" evidence="25">
    <location>
        <begin position="22"/>
        <end position="92"/>
    </location>
</feature>
<keyword evidence="8" id="KW-0645">Protease</keyword>
<comment type="catalytic activity">
    <reaction evidence="1">
        <text>Inactivates bleomycin B2 (a cytotoxic glycometallopeptide) by hydrolysis of a carboxyamide bond of beta-aminoalanine, but also shows general aminopeptidase activity. The specificity varies somewhat with source, but amino acid arylamides of Met, Leu and Ala are preferred.</text>
        <dbReference type="EC" id="3.4.22.40"/>
    </reaction>
</comment>
<comment type="subcellular location">
    <subcellularLocation>
        <location evidence="3">Cytoplasm</location>
    </subcellularLocation>
    <subcellularLocation>
        <location evidence="2">Membrane</location>
    </subcellularLocation>
</comment>
<dbReference type="InterPro" id="IPR038765">
    <property type="entry name" value="Papain-like_cys_pep_sf"/>
</dbReference>
<dbReference type="PRINTS" id="PR00205">
    <property type="entry name" value="CADHERIN"/>
</dbReference>
<dbReference type="PROSITE" id="PS01187">
    <property type="entry name" value="EGF_CA"/>
    <property type="match status" value="1"/>
</dbReference>
<dbReference type="SUPFAM" id="SSF57196">
    <property type="entry name" value="EGF/Laminin"/>
    <property type="match status" value="3"/>
</dbReference>
<keyword evidence="18" id="KW-0325">Glycoprotein</keyword>
<keyword evidence="6" id="KW-0963">Cytoplasm</keyword>
<keyword evidence="16 22" id="KW-0472">Membrane</keyword>
<feature type="domain" description="EGF-like" evidence="24">
    <location>
        <begin position="954"/>
        <end position="990"/>
    </location>
</feature>
<dbReference type="PANTHER" id="PTHR10363">
    <property type="entry name" value="BLEOMYCIN HYDROLASE"/>
    <property type="match status" value="1"/>
</dbReference>
<feature type="domain" description="EGF-like" evidence="24">
    <location>
        <begin position="686"/>
        <end position="724"/>
    </location>
</feature>
<dbReference type="SMART" id="SM00112">
    <property type="entry name" value="CA"/>
    <property type="match status" value="4"/>
</dbReference>
<dbReference type="GO" id="GO:0006508">
    <property type="term" value="P:proteolysis"/>
    <property type="evidence" value="ECO:0007669"/>
    <property type="project" value="UniProtKB-KW"/>
</dbReference>
<dbReference type="CDD" id="cd00054">
    <property type="entry name" value="EGF_CA"/>
    <property type="match status" value="3"/>
</dbReference>
<comment type="caution">
    <text evidence="26">The sequence shown here is derived from an EMBL/GenBank/DDBJ whole genome shotgun (WGS) entry which is preliminary data.</text>
</comment>
<evidence type="ECO:0000259" key="25">
    <source>
        <dbReference type="PROSITE" id="PS50268"/>
    </source>
</evidence>
<dbReference type="PROSITE" id="PS50026">
    <property type="entry name" value="EGF_3"/>
    <property type="match status" value="4"/>
</dbReference>
<evidence type="ECO:0000256" key="10">
    <source>
        <dbReference type="ARBA" id="ARBA00022729"/>
    </source>
</evidence>
<dbReference type="FunFam" id="2.60.40.60:FF:000013">
    <property type="entry name" value="Cadherin EGF LAG seven-pass G-type receptor"/>
    <property type="match status" value="1"/>
</dbReference>
<dbReference type="InterPro" id="IPR013320">
    <property type="entry name" value="ConA-like_dom_sf"/>
</dbReference>
<dbReference type="FunFam" id="2.60.40.60:FF:000090">
    <property type="entry name" value="FAT atypical cadherin 3"/>
    <property type="match status" value="1"/>
</dbReference>
<protein>
    <recommendedName>
        <fullName evidence="5">Bleomycin hydrolase</fullName>
        <ecNumber evidence="4">3.4.22.40</ecNumber>
    </recommendedName>
</protein>
<dbReference type="PROSITE" id="PS50025">
    <property type="entry name" value="LAM_G_DOMAIN"/>
    <property type="match status" value="1"/>
</dbReference>
<keyword evidence="11" id="KW-0677">Repeat</keyword>
<accession>A0A5C6PGI2</accession>
<evidence type="ECO:0000259" key="23">
    <source>
        <dbReference type="PROSITE" id="PS50025"/>
    </source>
</evidence>
<dbReference type="GO" id="GO:0009653">
    <property type="term" value="P:anatomical structure morphogenesis"/>
    <property type="evidence" value="ECO:0007669"/>
    <property type="project" value="UniProtKB-ARBA"/>
</dbReference>
<organism evidence="26 27">
    <name type="scientific">Takifugu flavidus</name>
    <name type="common">sansaifugu</name>
    <dbReference type="NCBI Taxonomy" id="433684"/>
    <lineage>
        <taxon>Eukaryota</taxon>
        <taxon>Metazoa</taxon>
        <taxon>Chordata</taxon>
        <taxon>Craniata</taxon>
        <taxon>Vertebrata</taxon>
        <taxon>Euteleostomi</taxon>
        <taxon>Actinopterygii</taxon>
        <taxon>Neopterygii</taxon>
        <taxon>Teleostei</taxon>
        <taxon>Neoteleostei</taxon>
        <taxon>Acanthomorphata</taxon>
        <taxon>Eupercaria</taxon>
        <taxon>Tetraodontiformes</taxon>
        <taxon>Tetradontoidea</taxon>
        <taxon>Tetraodontidae</taxon>
        <taxon>Takifugu</taxon>
    </lineage>
</organism>
<dbReference type="SUPFAM" id="SSF54001">
    <property type="entry name" value="Cysteine proteinases"/>
    <property type="match status" value="1"/>
</dbReference>
<dbReference type="InterPro" id="IPR015919">
    <property type="entry name" value="Cadherin-like_sf"/>
</dbReference>
<evidence type="ECO:0000256" key="8">
    <source>
        <dbReference type="ARBA" id="ARBA00022670"/>
    </source>
</evidence>
<evidence type="ECO:0000313" key="27">
    <source>
        <dbReference type="Proteomes" id="UP000324091"/>
    </source>
</evidence>
<feature type="domain" description="EGF-like" evidence="24">
    <location>
        <begin position="992"/>
        <end position="1032"/>
    </location>
</feature>
<evidence type="ECO:0000256" key="13">
    <source>
        <dbReference type="ARBA" id="ARBA00022807"/>
    </source>
</evidence>
<comment type="caution">
    <text evidence="20">Lacks conserved residue(s) required for the propagation of feature annotation.</text>
</comment>
<feature type="domain" description="Cadherin" evidence="25">
    <location>
        <begin position="337"/>
        <end position="441"/>
    </location>
</feature>
<dbReference type="GO" id="GO:0004197">
    <property type="term" value="F:cysteine-type endopeptidase activity"/>
    <property type="evidence" value="ECO:0007669"/>
    <property type="project" value="UniProtKB-EC"/>
</dbReference>
<dbReference type="InterPro" id="IPR000169">
    <property type="entry name" value="Pept_cys_AS"/>
</dbReference>
<evidence type="ECO:0000256" key="3">
    <source>
        <dbReference type="ARBA" id="ARBA00004496"/>
    </source>
</evidence>
<dbReference type="SMART" id="SM00282">
    <property type="entry name" value="LamG"/>
    <property type="match status" value="1"/>
</dbReference>
<dbReference type="CDD" id="cd11304">
    <property type="entry name" value="Cadherin_repeat"/>
    <property type="match status" value="5"/>
</dbReference>
<dbReference type="GO" id="GO:0043418">
    <property type="term" value="P:homocysteine catabolic process"/>
    <property type="evidence" value="ECO:0007669"/>
    <property type="project" value="TreeGrafter"/>
</dbReference>
<dbReference type="InterPro" id="IPR020894">
    <property type="entry name" value="Cadherin_CS"/>
</dbReference>
<dbReference type="GO" id="GO:0009636">
    <property type="term" value="P:response to toxic substance"/>
    <property type="evidence" value="ECO:0007669"/>
    <property type="project" value="TreeGrafter"/>
</dbReference>
<feature type="region of interest" description="Disordered" evidence="21">
    <location>
        <begin position="1350"/>
        <end position="1400"/>
    </location>
</feature>
<evidence type="ECO:0000256" key="21">
    <source>
        <dbReference type="SAM" id="MobiDB-lite"/>
    </source>
</evidence>
<keyword evidence="17 20" id="KW-1015">Disulfide bond</keyword>
<dbReference type="InterPro" id="IPR049883">
    <property type="entry name" value="NOTCH1_EGF-like"/>
</dbReference>
<dbReference type="InterPro" id="IPR002126">
    <property type="entry name" value="Cadherin-like_dom"/>
</dbReference>
<feature type="disulfide bond" evidence="20">
    <location>
        <begin position="1022"/>
        <end position="1031"/>
    </location>
</feature>
<evidence type="ECO:0000256" key="19">
    <source>
        <dbReference type="PROSITE-ProRule" id="PRU00043"/>
    </source>
</evidence>
<evidence type="ECO:0000256" key="1">
    <source>
        <dbReference type="ARBA" id="ARBA00000423"/>
    </source>
</evidence>
<feature type="transmembrane region" description="Helical" evidence="22">
    <location>
        <begin position="1053"/>
        <end position="1073"/>
    </location>
</feature>
<keyword evidence="14 19" id="KW-0106">Calcium</keyword>
<dbReference type="GO" id="GO:0005509">
    <property type="term" value="F:calcium ion binding"/>
    <property type="evidence" value="ECO:0007669"/>
    <property type="project" value="UniProtKB-UniRule"/>
</dbReference>
<dbReference type="InterPro" id="IPR001881">
    <property type="entry name" value="EGF-like_Ca-bd_dom"/>
</dbReference>